<organism evidence="7 8">
    <name type="scientific">Streptococcus oralis</name>
    <dbReference type="NCBI Taxonomy" id="1303"/>
    <lineage>
        <taxon>Bacteria</taxon>
        <taxon>Bacillati</taxon>
        <taxon>Bacillota</taxon>
        <taxon>Bacilli</taxon>
        <taxon>Lactobacillales</taxon>
        <taxon>Streptococcaceae</taxon>
        <taxon>Streptococcus</taxon>
    </lineage>
</organism>
<dbReference type="AlphaFoldDB" id="A0A1L8Q2W4"/>
<comment type="subcellular location">
    <subcellularLocation>
        <location evidence="1">Endomembrane system</location>
        <topology evidence="1">Multi-pass membrane protein</topology>
    </subcellularLocation>
</comment>
<keyword evidence="3 5" id="KW-1133">Transmembrane helix</keyword>
<evidence type="ECO:0000256" key="2">
    <source>
        <dbReference type="ARBA" id="ARBA00022692"/>
    </source>
</evidence>
<evidence type="ECO:0000256" key="3">
    <source>
        <dbReference type="ARBA" id="ARBA00022989"/>
    </source>
</evidence>
<proteinExistence type="predicted"/>
<evidence type="ECO:0000256" key="5">
    <source>
        <dbReference type="SAM" id="Phobius"/>
    </source>
</evidence>
<dbReference type="RefSeq" id="WP_049504516.1">
    <property type="nucleotide sequence ID" value="NZ_CP019562.1"/>
</dbReference>
<dbReference type="Proteomes" id="UP000183671">
    <property type="component" value="Unassembled WGS sequence"/>
</dbReference>
<evidence type="ECO:0000256" key="1">
    <source>
        <dbReference type="ARBA" id="ARBA00004127"/>
    </source>
</evidence>
<name>A0A1L8Q2W4_STROR</name>
<feature type="transmembrane region" description="Helical" evidence="5">
    <location>
        <begin position="72"/>
        <end position="89"/>
    </location>
</feature>
<keyword evidence="2 5" id="KW-0812">Transmembrane</keyword>
<reference evidence="7 8" key="1">
    <citation type="submission" date="2016-07" db="EMBL/GenBank/DDBJ databases">
        <title>A clinical isolate of carbapenem-resistant Streptococcus oralis with altered penicillin binding proteins.</title>
        <authorList>
            <person name="Kanji J.N."/>
            <person name="Bharat A."/>
            <person name="Naidu P."/>
            <person name="Martin I."/>
            <person name="Mulvey M.R."/>
            <person name="Panaro C.D."/>
        </authorList>
    </citation>
    <scope>NUCLEOTIDE SEQUENCE [LARGE SCALE GENOMIC DNA]</scope>
    <source>
        <strain evidence="7 8">SC15-3744</strain>
    </source>
</reference>
<dbReference type="GO" id="GO:0012505">
    <property type="term" value="C:endomembrane system"/>
    <property type="evidence" value="ECO:0007669"/>
    <property type="project" value="UniProtKB-SubCell"/>
</dbReference>
<evidence type="ECO:0000259" key="6">
    <source>
        <dbReference type="Pfam" id="PF06803"/>
    </source>
</evidence>
<dbReference type="EMBL" id="MBDM01000010">
    <property type="protein sequence ID" value="OJG01852.1"/>
    <property type="molecule type" value="Genomic_DNA"/>
</dbReference>
<accession>A0A1L8Q2W4</accession>
<feature type="domain" description="DUF1232" evidence="6">
    <location>
        <begin position="77"/>
        <end position="113"/>
    </location>
</feature>
<dbReference type="Pfam" id="PF06803">
    <property type="entry name" value="DUF1232"/>
    <property type="match status" value="1"/>
</dbReference>
<evidence type="ECO:0000313" key="8">
    <source>
        <dbReference type="Proteomes" id="UP000183671"/>
    </source>
</evidence>
<evidence type="ECO:0000313" key="7">
    <source>
        <dbReference type="EMBL" id="OJG01852.1"/>
    </source>
</evidence>
<protein>
    <recommendedName>
        <fullName evidence="6">DUF1232 domain-containing protein</fullName>
    </recommendedName>
</protein>
<comment type="caution">
    <text evidence="7">The sequence shown here is derived from an EMBL/GenBank/DDBJ whole genome shotgun (WGS) entry which is preliminary data.</text>
</comment>
<dbReference type="InterPro" id="IPR010652">
    <property type="entry name" value="DUF1232"/>
</dbReference>
<sequence length="135" mass="15104">MSENLSEEQVKEALESGYAQSEALLNDKDELDNFLYHLEQKIKEIPNVGEQLSMVPVMISLVKNYVQGKYTTVPYGTILAILSALIYLLSQIDLIPDFLPGIGYLDDIAVVGFCITMVKADIDSYDVWRQAQGLI</sequence>
<gene>
    <name evidence="7" type="ORF">BBP19_04355</name>
</gene>
<keyword evidence="4 5" id="KW-0472">Membrane</keyword>
<evidence type="ECO:0000256" key="4">
    <source>
        <dbReference type="ARBA" id="ARBA00023136"/>
    </source>
</evidence>